<accession>A0ABV9PKW2</accession>
<evidence type="ECO:0000256" key="3">
    <source>
        <dbReference type="SAM" id="Phobius"/>
    </source>
</evidence>
<evidence type="ECO:0000313" key="5">
    <source>
        <dbReference type="Proteomes" id="UP001595935"/>
    </source>
</evidence>
<keyword evidence="5" id="KW-1185">Reference proteome</keyword>
<dbReference type="Gene3D" id="1.25.40.10">
    <property type="entry name" value="Tetratricopeptide repeat domain"/>
    <property type="match status" value="2"/>
</dbReference>
<name>A0ABV9PKW2_9FLAO</name>
<dbReference type="InterPro" id="IPR036890">
    <property type="entry name" value="HATPase_C_sf"/>
</dbReference>
<dbReference type="InterPro" id="IPR011990">
    <property type="entry name" value="TPR-like_helical_dom_sf"/>
</dbReference>
<dbReference type="Proteomes" id="UP001595935">
    <property type="component" value="Unassembled WGS sequence"/>
</dbReference>
<dbReference type="PANTHER" id="PTHR45641">
    <property type="entry name" value="TETRATRICOPEPTIDE REPEAT PROTEIN (AFU_ORTHOLOGUE AFUA_6G03870)"/>
    <property type="match status" value="1"/>
</dbReference>
<proteinExistence type="predicted"/>
<evidence type="ECO:0000256" key="1">
    <source>
        <dbReference type="ARBA" id="ARBA00022737"/>
    </source>
</evidence>
<dbReference type="SUPFAM" id="SSF48452">
    <property type="entry name" value="TPR-like"/>
    <property type="match status" value="1"/>
</dbReference>
<sequence>MKSIVLNRKKNGLLYLLIAATISILLASCKQENQPKAKEKNHREEIRKILDSADFFFDNSKLDSAYFYFNKANSLCDPERNTNYYVYSLSCMAEIIQLEGDYITSENILAKTLPYLKRTTRPRYPWFTYTIMAQNYHSTFDYNNAIKYHIQALHYTFSSGKKASTLNKICSVYIDQKKYKEAISLLVFLCETEDVFKKDRPIDQIEYARTLDNLGYCYAILKNPKALECYKKSLKIKTELKDEEKIMYSHQNLAMYYQKTNPELAKKYAKLAYNTSLKLKAVLLRERVLIVLQDCTEGTESKDYALKYLKLNDSIVKSRQNKKNQFVLIKYNSQKDKDENLLLKARKIENELQLERQKNRSNIAYVILSFSTFLALFLFYYLKSKGKKEKSQAIYKSESRISKKLHDELANDVYQTLAFAEIHELDQKENKEKLLRSLDDIYSKTRNISKENSLIKVDHDYPKVLKEMISGFKTSNLNILLNGFDAILWSEVGKNERIILYRVLQELLVNMKKNSNATLVGINFKRTDKNIEINYTDNGQRTGINKIDLQNDFQNIKLRLLDIKGTIKIDDTSIIGFKAFIKFPA</sequence>
<evidence type="ECO:0000256" key="2">
    <source>
        <dbReference type="ARBA" id="ARBA00022803"/>
    </source>
</evidence>
<keyword evidence="3" id="KW-1133">Transmembrane helix</keyword>
<dbReference type="RefSeq" id="WP_213259154.1">
    <property type="nucleotide sequence ID" value="NZ_JAGYWA010000006.1"/>
</dbReference>
<organism evidence="4 5">
    <name type="scientific">Flavobacterium branchiicola</name>
    <dbReference type="NCBI Taxonomy" id="1114875"/>
    <lineage>
        <taxon>Bacteria</taxon>
        <taxon>Pseudomonadati</taxon>
        <taxon>Bacteroidota</taxon>
        <taxon>Flavobacteriia</taxon>
        <taxon>Flavobacteriales</taxon>
        <taxon>Flavobacteriaceae</taxon>
        <taxon>Flavobacterium</taxon>
    </lineage>
</organism>
<protein>
    <submittedName>
        <fullName evidence="4">ATP-binding protein</fullName>
    </submittedName>
</protein>
<dbReference type="Gene3D" id="3.30.565.10">
    <property type="entry name" value="Histidine kinase-like ATPase, C-terminal domain"/>
    <property type="match status" value="1"/>
</dbReference>
<keyword evidence="2" id="KW-0802">TPR repeat</keyword>
<keyword evidence="3" id="KW-0812">Transmembrane</keyword>
<feature type="transmembrane region" description="Helical" evidence="3">
    <location>
        <begin position="363"/>
        <end position="382"/>
    </location>
</feature>
<reference evidence="5" key="1">
    <citation type="journal article" date="2019" name="Int. J. Syst. Evol. Microbiol.">
        <title>The Global Catalogue of Microorganisms (GCM) 10K type strain sequencing project: providing services to taxonomists for standard genome sequencing and annotation.</title>
        <authorList>
            <consortium name="The Broad Institute Genomics Platform"/>
            <consortium name="The Broad Institute Genome Sequencing Center for Infectious Disease"/>
            <person name="Wu L."/>
            <person name="Ma J."/>
        </authorList>
    </citation>
    <scope>NUCLEOTIDE SEQUENCE [LARGE SCALE GENOMIC DNA]</scope>
    <source>
        <strain evidence="5">WYCCWR 13023</strain>
    </source>
</reference>
<gene>
    <name evidence="4" type="ORF">ACFO5S_17420</name>
</gene>
<keyword evidence="3" id="KW-0472">Membrane</keyword>
<keyword evidence="4" id="KW-0067">ATP-binding</keyword>
<evidence type="ECO:0000313" key="4">
    <source>
        <dbReference type="EMBL" id="MFC4749233.1"/>
    </source>
</evidence>
<dbReference type="EMBL" id="JBHSGV010000006">
    <property type="protein sequence ID" value="MFC4749233.1"/>
    <property type="molecule type" value="Genomic_DNA"/>
</dbReference>
<keyword evidence="1" id="KW-0677">Repeat</keyword>
<comment type="caution">
    <text evidence="4">The sequence shown here is derived from an EMBL/GenBank/DDBJ whole genome shotgun (WGS) entry which is preliminary data.</text>
</comment>
<keyword evidence="4" id="KW-0547">Nucleotide-binding</keyword>
<dbReference type="GO" id="GO:0005524">
    <property type="term" value="F:ATP binding"/>
    <property type="evidence" value="ECO:0007669"/>
    <property type="project" value="UniProtKB-KW"/>
</dbReference>
<dbReference type="PROSITE" id="PS51257">
    <property type="entry name" value="PROKAR_LIPOPROTEIN"/>
    <property type="match status" value="1"/>
</dbReference>